<dbReference type="AlphaFoldDB" id="A0A8D8DY81"/>
<sequence length="138" mass="15448">MIRDRFFNISIINVQNPNSTSTTTDQNRGRKLAKTNSERSISSAPRTWPYKVTASSIISETKTCRSPSGTEPQFDHVLIDGEIALQFSIVLCAVSKLFELEVMAVQQGPSRIYTIEVNSFTAISKPSWCTPNYRRLAS</sequence>
<name>A0A8D8DY81_CULPI</name>
<dbReference type="EMBL" id="HBUE01281848">
    <property type="protein sequence ID" value="CAG6569473.1"/>
    <property type="molecule type" value="Transcribed_RNA"/>
</dbReference>
<feature type="region of interest" description="Disordered" evidence="1">
    <location>
        <begin position="17"/>
        <end position="44"/>
    </location>
</feature>
<evidence type="ECO:0000256" key="1">
    <source>
        <dbReference type="SAM" id="MobiDB-lite"/>
    </source>
</evidence>
<feature type="compositionally biased region" description="Polar residues" evidence="1">
    <location>
        <begin position="34"/>
        <end position="44"/>
    </location>
</feature>
<reference evidence="2" key="1">
    <citation type="submission" date="2021-05" db="EMBL/GenBank/DDBJ databases">
        <authorList>
            <person name="Alioto T."/>
            <person name="Alioto T."/>
            <person name="Gomez Garrido J."/>
        </authorList>
    </citation>
    <scope>NUCLEOTIDE SEQUENCE</scope>
</reference>
<proteinExistence type="predicted"/>
<dbReference type="EMBL" id="HBUE01176331">
    <property type="protein sequence ID" value="CAG6517941.1"/>
    <property type="molecule type" value="Transcribed_RNA"/>
</dbReference>
<organism evidence="2">
    <name type="scientific">Culex pipiens</name>
    <name type="common">House mosquito</name>
    <dbReference type="NCBI Taxonomy" id="7175"/>
    <lineage>
        <taxon>Eukaryota</taxon>
        <taxon>Metazoa</taxon>
        <taxon>Ecdysozoa</taxon>
        <taxon>Arthropoda</taxon>
        <taxon>Hexapoda</taxon>
        <taxon>Insecta</taxon>
        <taxon>Pterygota</taxon>
        <taxon>Neoptera</taxon>
        <taxon>Endopterygota</taxon>
        <taxon>Diptera</taxon>
        <taxon>Nematocera</taxon>
        <taxon>Culicoidea</taxon>
        <taxon>Culicidae</taxon>
        <taxon>Culicinae</taxon>
        <taxon>Culicini</taxon>
        <taxon>Culex</taxon>
        <taxon>Culex</taxon>
    </lineage>
</organism>
<feature type="compositionally biased region" description="Polar residues" evidence="1">
    <location>
        <begin position="17"/>
        <end position="26"/>
    </location>
</feature>
<protein>
    <submittedName>
        <fullName evidence="2">(northern house mosquito) hypothetical protein</fullName>
    </submittedName>
</protein>
<evidence type="ECO:0000313" key="2">
    <source>
        <dbReference type="EMBL" id="CAG6517941.1"/>
    </source>
</evidence>
<accession>A0A8D8DY81</accession>